<comment type="caution">
    <text evidence="1">The sequence shown here is derived from an EMBL/GenBank/DDBJ whole genome shotgun (WGS) entry which is preliminary data.</text>
</comment>
<name>A0ABR7N4H9_9FIRM</name>
<evidence type="ECO:0000313" key="2">
    <source>
        <dbReference type="Proteomes" id="UP000606193"/>
    </source>
</evidence>
<dbReference type="Proteomes" id="UP000606193">
    <property type="component" value="Unassembled WGS sequence"/>
</dbReference>
<gene>
    <name evidence="1" type="ORF">H8704_12940</name>
</gene>
<sequence length="50" mass="5908">MGYVENHSNKFKARGTGQSWFPKFWTSKDIEHTIRSLGKLLRIRKSILMI</sequence>
<protein>
    <submittedName>
        <fullName evidence="1">Uncharacterized protein</fullName>
    </submittedName>
</protein>
<keyword evidence="2" id="KW-1185">Reference proteome</keyword>
<reference evidence="1 2" key="1">
    <citation type="submission" date="2020-08" db="EMBL/GenBank/DDBJ databases">
        <title>Genome public.</title>
        <authorList>
            <person name="Liu C."/>
            <person name="Sun Q."/>
        </authorList>
    </citation>
    <scope>NUCLEOTIDE SEQUENCE [LARGE SCALE GENOMIC DNA]</scope>
    <source>
        <strain evidence="1 2">NSJ-37</strain>
    </source>
</reference>
<accession>A0ABR7N4H9</accession>
<dbReference type="EMBL" id="JACRSX010000024">
    <property type="protein sequence ID" value="MBC8563515.1"/>
    <property type="molecule type" value="Genomic_DNA"/>
</dbReference>
<proteinExistence type="predicted"/>
<evidence type="ECO:0000313" key="1">
    <source>
        <dbReference type="EMBL" id="MBC8563515.1"/>
    </source>
</evidence>
<organism evidence="1 2">
    <name type="scientific">Jutongia huaianensis</name>
    <dbReference type="NCBI Taxonomy" id="2763668"/>
    <lineage>
        <taxon>Bacteria</taxon>
        <taxon>Bacillati</taxon>
        <taxon>Bacillota</taxon>
        <taxon>Clostridia</taxon>
        <taxon>Lachnospirales</taxon>
        <taxon>Lachnospiraceae</taxon>
        <taxon>Jutongia</taxon>
    </lineage>
</organism>